<evidence type="ECO:0000313" key="4">
    <source>
        <dbReference type="EMBL" id="SEO09614.1"/>
    </source>
</evidence>
<keyword evidence="3" id="KW-0560">Oxidoreductase</keyword>
<dbReference type="PANTHER" id="PTHR43963">
    <property type="entry name" value="CARBONYL REDUCTASE 1-RELATED"/>
    <property type="match status" value="1"/>
</dbReference>
<dbReference type="AlphaFoldDB" id="A0A1H8LWT6"/>
<keyword evidence="2" id="KW-0521">NADP</keyword>
<gene>
    <name evidence="4" type="ORF">SAMN05216267_101753</name>
</gene>
<comment type="similarity">
    <text evidence="1">Belongs to the short-chain dehydrogenases/reductases (SDR) family.</text>
</comment>
<reference evidence="4 5" key="1">
    <citation type="submission" date="2016-10" db="EMBL/GenBank/DDBJ databases">
        <authorList>
            <person name="de Groot N.N."/>
        </authorList>
    </citation>
    <scope>NUCLEOTIDE SEQUENCE [LARGE SCALE GENOMIC DNA]</scope>
    <source>
        <strain evidence="4 5">CGMCC 4.2026</strain>
    </source>
</reference>
<sequence>MVSNATNRIARDVPAADQVAGLVNTNNRGTRRVLEAVVPLLNDGARVVVMSSSFGSLRELDPRLHARFDVAAMALKDLDAVMDDYTRAVQEGRAAAEG</sequence>
<dbReference type="EMBL" id="FODD01000017">
    <property type="protein sequence ID" value="SEO09614.1"/>
    <property type="molecule type" value="Genomic_DNA"/>
</dbReference>
<dbReference type="Gene3D" id="3.40.50.720">
    <property type="entry name" value="NAD(P)-binding Rossmann-like Domain"/>
    <property type="match status" value="1"/>
</dbReference>
<dbReference type="Proteomes" id="UP000181951">
    <property type="component" value="Unassembled WGS sequence"/>
</dbReference>
<evidence type="ECO:0000256" key="1">
    <source>
        <dbReference type="ARBA" id="ARBA00006484"/>
    </source>
</evidence>
<dbReference type="PANTHER" id="PTHR43963:SF6">
    <property type="entry name" value="CHAIN DEHYDROGENASE FAMILY PROTEIN, PUTATIVE (AFU_ORTHOLOGUE AFUA_3G15350)-RELATED"/>
    <property type="match status" value="1"/>
</dbReference>
<proteinExistence type="inferred from homology"/>
<dbReference type="OrthoDB" id="4350243at2"/>
<organism evidence="4 5">
    <name type="scientific">Actinacidiphila rubida</name>
    <dbReference type="NCBI Taxonomy" id="310780"/>
    <lineage>
        <taxon>Bacteria</taxon>
        <taxon>Bacillati</taxon>
        <taxon>Actinomycetota</taxon>
        <taxon>Actinomycetes</taxon>
        <taxon>Kitasatosporales</taxon>
        <taxon>Streptomycetaceae</taxon>
        <taxon>Actinacidiphila</taxon>
    </lineage>
</organism>
<protein>
    <submittedName>
        <fullName evidence="4">Carbonyl reductase 1</fullName>
    </submittedName>
</protein>
<evidence type="ECO:0000256" key="2">
    <source>
        <dbReference type="ARBA" id="ARBA00022857"/>
    </source>
</evidence>
<evidence type="ECO:0000313" key="5">
    <source>
        <dbReference type="Proteomes" id="UP000181951"/>
    </source>
</evidence>
<evidence type="ECO:0000256" key="3">
    <source>
        <dbReference type="ARBA" id="ARBA00023002"/>
    </source>
</evidence>
<accession>A0A1H8LWT6</accession>
<dbReference type="GO" id="GO:0016491">
    <property type="term" value="F:oxidoreductase activity"/>
    <property type="evidence" value="ECO:0007669"/>
    <property type="project" value="UniProtKB-KW"/>
</dbReference>
<keyword evidence="5" id="KW-1185">Reference proteome</keyword>
<name>A0A1H8LWT6_9ACTN</name>
<dbReference type="RefSeq" id="WP_069464555.1">
    <property type="nucleotide sequence ID" value="NZ_FODD01000017.1"/>
</dbReference>
<dbReference type="STRING" id="310780.SAMN05216267_101753"/>